<keyword evidence="2" id="KW-0694">RNA-binding</keyword>
<evidence type="ECO:0000313" key="4">
    <source>
        <dbReference type="EMBL" id="ASJ02538.1"/>
    </source>
</evidence>
<comment type="subunit">
    <text evidence="2">Associates with stalled 50S ribosomal subunits.</text>
</comment>
<reference evidence="4 5" key="1">
    <citation type="submission" date="2016-03" db="EMBL/GenBank/DDBJ databases">
        <title>Complete genome sequence of Thermococcus profundus strain DT5432.</title>
        <authorList>
            <person name="Oger P.M."/>
        </authorList>
    </citation>
    <scope>NUCLEOTIDE SEQUENCE [LARGE SCALE GENOMIC DNA]</scope>
    <source>
        <strain evidence="4 5">DT 5432</strain>
    </source>
</reference>
<comment type="similarity">
    <text evidence="2">Belongs to the NEMF family.</text>
</comment>
<protein>
    <recommendedName>
        <fullName evidence="2">Archaeal Rqc2 homolog aRqcH</fullName>
        <shortName evidence="2">aRqcH</shortName>
    </recommendedName>
</protein>
<dbReference type="EMBL" id="CP014862">
    <property type="protein sequence ID" value="ASJ02538.1"/>
    <property type="molecule type" value="Genomic_DNA"/>
</dbReference>
<dbReference type="PANTHER" id="PTHR15239">
    <property type="entry name" value="NUCLEAR EXPORT MEDIATOR FACTOR NEMF"/>
    <property type="match status" value="1"/>
</dbReference>
<keyword evidence="1 2" id="KW-0175">Coiled coil</keyword>
<dbReference type="KEGG" id="tprf:A3L09_04345"/>
<evidence type="ECO:0000256" key="2">
    <source>
        <dbReference type="HAMAP-Rule" id="MF_00844"/>
    </source>
</evidence>
<dbReference type="Gene3D" id="2.30.310.10">
    <property type="entry name" value="ibrinogen binding protein from staphylococcus aureus domain"/>
    <property type="match status" value="1"/>
</dbReference>
<gene>
    <name evidence="2" type="primary">rqcH</name>
    <name evidence="4" type="ORF">A3L09_04345</name>
</gene>
<name>A0A2Z2MKP5_THEPR</name>
<dbReference type="RefSeq" id="WP_088857799.1">
    <property type="nucleotide sequence ID" value="NZ_CP014862.1"/>
</dbReference>
<dbReference type="InterPro" id="IPR008532">
    <property type="entry name" value="NFACT_RNA-bd"/>
</dbReference>
<dbReference type="NCBIfam" id="NF041120">
    <property type="entry name" value="RqcH_arch"/>
    <property type="match status" value="1"/>
</dbReference>
<dbReference type="FunFam" id="2.30.310.10:FF:000003">
    <property type="entry name" value="Zinc knuckle domain containing protein"/>
    <property type="match status" value="1"/>
</dbReference>
<evidence type="ECO:0000313" key="5">
    <source>
        <dbReference type="Proteomes" id="UP000250179"/>
    </source>
</evidence>
<dbReference type="GO" id="GO:0072344">
    <property type="term" value="P:rescue of stalled ribosome"/>
    <property type="evidence" value="ECO:0007669"/>
    <property type="project" value="UniProtKB-UniRule"/>
</dbReference>
<accession>A0A2Z2MKP5</accession>
<organism evidence="4 5">
    <name type="scientific">Thermococcus profundus</name>
    <dbReference type="NCBI Taxonomy" id="49899"/>
    <lineage>
        <taxon>Archaea</taxon>
        <taxon>Methanobacteriati</taxon>
        <taxon>Methanobacteriota</taxon>
        <taxon>Thermococci</taxon>
        <taxon>Thermococcales</taxon>
        <taxon>Thermococcaceae</taxon>
        <taxon>Thermococcus</taxon>
    </lineage>
</organism>
<keyword evidence="2" id="KW-0820">tRNA-binding</keyword>
<evidence type="ECO:0000256" key="1">
    <source>
        <dbReference type="ARBA" id="ARBA00023054"/>
    </source>
</evidence>
<feature type="domain" description="NFACT RNA-binding" evidence="3">
    <location>
        <begin position="452"/>
        <end position="561"/>
    </location>
</feature>
<keyword evidence="5" id="KW-1185">Reference proteome</keyword>
<feature type="coiled-coil region" evidence="2">
    <location>
        <begin position="408"/>
        <end position="445"/>
    </location>
</feature>
<dbReference type="GO" id="GO:0019843">
    <property type="term" value="F:rRNA binding"/>
    <property type="evidence" value="ECO:0007669"/>
    <property type="project" value="UniProtKB-UniRule"/>
</dbReference>
<keyword evidence="2" id="KW-0648">Protein biosynthesis</keyword>
<dbReference type="InterPro" id="IPR043681">
    <property type="entry name" value="RqcH_archaeal"/>
</dbReference>
<dbReference type="HAMAP" id="MF_00844_A">
    <property type="entry name" value="RqcH_A"/>
    <property type="match status" value="1"/>
</dbReference>
<dbReference type="AlphaFoldDB" id="A0A2Z2MKP5"/>
<dbReference type="PANTHER" id="PTHR15239:SF6">
    <property type="entry name" value="RIBOSOME QUALITY CONTROL COMPLEX SUBUNIT NEMF"/>
    <property type="match status" value="1"/>
</dbReference>
<dbReference type="OrthoDB" id="10943at2157"/>
<dbReference type="Pfam" id="PF05670">
    <property type="entry name" value="NFACT-R_1"/>
    <property type="match status" value="1"/>
</dbReference>
<evidence type="ECO:0000259" key="3">
    <source>
        <dbReference type="Pfam" id="PF05670"/>
    </source>
</evidence>
<comment type="function">
    <text evidence="2">Probably part of the ribosome quality control system (RQC). May mediate the addition of alanine residues (Ala tailing) to incompletely synthesized nascent chains from stalled ribosomes, leading to their degradation.</text>
</comment>
<dbReference type="GeneID" id="33319616"/>
<keyword evidence="2" id="KW-0699">rRNA-binding</keyword>
<dbReference type="Proteomes" id="UP000250179">
    <property type="component" value="Chromosome"/>
</dbReference>
<dbReference type="GO" id="GO:0000049">
    <property type="term" value="F:tRNA binding"/>
    <property type="evidence" value="ECO:0007669"/>
    <property type="project" value="UniProtKB-UniRule"/>
</dbReference>
<dbReference type="Pfam" id="PF05833">
    <property type="entry name" value="NFACT_N"/>
    <property type="match status" value="1"/>
</dbReference>
<dbReference type="InterPro" id="IPR051608">
    <property type="entry name" value="RQC_Subunit_NEMF"/>
</dbReference>
<sequence>MKEGMSSVDIRYIVRELQWLVGSRVDKVYHDGDEIRIKLRTKEGRADLILQAGKRFHVTSYVKEAPKQPSSFTMLLRKHLSGGFIDAIEQHSFDRIVKIRIGEYTIVGELFGKGNILLVDSENKIIAALRYEEYKDRRIMPKADYQYPPARENPLEVTPERFLELMREEEELELVRALARKLNMGGMYAEEISRRAGFEKTTPVKELSDDDLRKVYESMMKTFNDEPMPNIVFKDGAMHDVVPIELKIYEGLEKRYFPTFSEALDEYFGKITIEKARFEQTKRLEGKKRQLLMTLKKQEEMLKGFEEGAKANQEIGDLIYANFSLVERLLEEFRKATETLGWDEFKKRIEEGKKAGNKVALMVKGIDPKEKAVTIELEGKKVRLYLHKSIGENAELYYEKAKKFRHKYEGALKAYEDTKRKLDEVEKLIEEEMKKELNVKRIERRKKKWFEKFRWFISSEGFLVLAGKDASTNEILIKRHMDENDLYCHADVYGAPHVVIKDGQKAGEKTIFEACQFAVSMSKAWSRGVYSEDAYWAYPNQVTKQTPSGEYLGKGAFMVYGKRNWLHGLPLKLAVGVVNYEGEDYVVCAPVDAIKAHTDRYIVIRPGGLKKSELVKKIKHLLEKWGYRVREEDIMATLPPGNGDIVEVKGGE</sequence>
<proteinExistence type="inferred from homology"/>
<dbReference type="GO" id="GO:0043023">
    <property type="term" value="F:ribosomal large subunit binding"/>
    <property type="evidence" value="ECO:0007669"/>
    <property type="project" value="UniProtKB-UniRule"/>
</dbReference>
<dbReference type="GO" id="GO:0005737">
    <property type="term" value="C:cytoplasm"/>
    <property type="evidence" value="ECO:0007669"/>
    <property type="project" value="UniProtKB-ARBA"/>
</dbReference>
<dbReference type="GO" id="GO:1990112">
    <property type="term" value="C:RQC complex"/>
    <property type="evidence" value="ECO:0007669"/>
    <property type="project" value="TreeGrafter"/>
</dbReference>